<dbReference type="EMBL" id="QGKX02001290">
    <property type="protein sequence ID" value="KAF3538817.1"/>
    <property type="molecule type" value="Genomic_DNA"/>
</dbReference>
<evidence type="ECO:0000313" key="1">
    <source>
        <dbReference type="EMBL" id="KAF3538817.1"/>
    </source>
</evidence>
<comment type="caution">
    <text evidence="1">The sequence shown here is derived from an EMBL/GenBank/DDBJ whole genome shotgun (WGS) entry which is preliminary data.</text>
</comment>
<organism evidence="1 2">
    <name type="scientific">Brassica cretica</name>
    <name type="common">Mustard</name>
    <dbReference type="NCBI Taxonomy" id="69181"/>
    <lineage>
        <taxon>Eukaryota</taxon>
        <taxon>Viridiplantae</taxon>
        <taxon>Streptophyta</taxon>
        <taxon>Embryophyta</taxon>
        <taxon>Tracheophyta</taxon>
        <taxon>Spermatophyta</taxon>
        <taxon>Magnoliopsida</taxon>
        <taxon>eudicotyledons</taxon>
        <taxon>Gunneridae</taxon>
        <taxon>Pentapetalae</taxon>
        <taxon>rosids</taxon>
        <taxon>malvids</taxon>
        <taxon>Brassicales</taxon>
        <taxon>Brassicaceae</taxon>
        <taxon>Brassiceae</taxon>
        <taxon>Brassica</taxon>
    </lineage>
</organism>
<evidence type="ECO:0000313" key="2">
    <source>
        <dbReference type="Proteomes" id="UP000712600"/>
    </source>
</evidence>
<dbReference type="AlphaFoldDB" id="A0A8S9Q9L8"/>
<proteinExistence type="predicted"/>
<reference evidence="1" key="1">
    <citation type="submission" date="2019-12" db="EMBL/GenBank/DDBJ databases">
        <title>Genome sequencing and annotation of Brassica cretica.</title>
        <authorList>
            <person name="Studholme D.J."/>
            <person name="Sarris P."/>
        </authorList>
    </citation>
    <scope>NUCLEOTIDE SEQUENCE</scope>
    <source>
        <strain evidence="1">PFS-109/04</strain>
        <tissue evidence="1">Leaf</tissue>
    </source>
</reference>
<gene>
    <name evidence="1" type="ORF">F2Q69_00020836</name>
</gene>
<name>A0A8S9Q9L8_BRACR</name>
<protein>
    <submittedName>
        <fullName evidence="1">Uncharacterized protein</fullName>
    </submittedName>
</protein>
<sequence length="71" mass="7679">MKILSTILGNIDEQAMPTPPQISRRRVSSREQGNKVSAEIGVVAVVAGVERIRESMLSIGTTGWVTPCLRS</sequence>
<dbReference type="Proteomes" id="UP000712600">
    <property type="component" value="Unassembled WGS sequence"/>
</dbReference>
<accession>A0A8S9Q9L8</accession>